<evidence type="ECO:0000313" key="2">
    <source>
        <dbReference type="Proteomes" id="UP000827092"/>
    </source>
</evidence>
<sequence length="83" mass="9683">MFSRKRPLIVSQSPSRSRSEQVVKVGIQSKYRILFSADDMGVGQEGSRRVDADDFIRNKDGERGYGMSFFWVVEKRSFNFWLL</sequence>
<dbReference type="EMBL" id="JAFNEN010000106">
    <property type="protein sequence ID" value="KAG8194214.1"/>
    <property type="molecule type" value="Genomic_DNA"/>
</dbReference>
<proteinExistence type="predicted"/>
<dbReference type="AlphaFoldDB" id="A0AAV6VDW6"/>
<keyword evidence="2" id="KW-1185">Reference proteome</keyword>
<evidence type="ECO:0000313" key="1">
    <source>
        <dbReference type="EMBL" id="KAG8194214.1"/>
    </source>
</evidence>
<name>A0AAV6VDW6_9ARAC</name>
<reference evidence="1 2" key="1">
    <citation type="journal article" date="2022" name="Nat. Ecol. Evol.">
        <title>A masculinizing supergene underlies an exaggerated male reproductive morph in a spider.</title>
        <authorList>
            <person name="Hendrickx F."/>
            <person name="De Corte Z."/>
            <person name="Sonet G."/>
            <person name="Van Belleghem S.M."/>
            <person name="Kostlbacher S."/>
            <person name="Vangestel C."/>
        </authorList>
    </citation>
    <scope>NUCLEOTIDE SEQUENCE [LARGE SCALE GENOMIC DNA]</scope>
    <source>
        <strain evidence="1">W744_W776</strain>
    </source>
</reference>
<dbReference type="Proteomes" id="UP000827092">
    <property type="component" value="Unassembled WGS sequence"/>
</dbReference>
<gene>
    <name evidence="1" type="ORF">JTE90_024546</name>
</gene>
<accession>A0AAV6VDW6</accession>
<organism evidence="1 2">
    <name type="scientific">Oedothorax gibbosus</name>
    <dbReference type="NCBI Taxonomy" id="931172"/>
    <lineage>
        <taxon>Eukaryota</taxon>
        <taxon>Metazoa</taxon>
        <taxon>Ecdysozoa</taxon>
        <taxon>Arthropoda</taxon>
        <taxon>Chelicerata</taxon>
        <taxon>Arachnida</taxon>
        <taxon>Araneae</taxon>
        <taxon>Araneomorphae</taxon>
        <taxon>Entelegynae</taxon>
        <taxon>Araneoidea</taxon>
        <taxon>Linyphiidae</taxon>
        <taxon>Erigoninae</taxon>
        <taxon>Oedothorax</taxon>
    </lineage>
</organism>
<protein>
    <submittedName>
        <fullName evidence="1">Uncharacterized protein</fullName>
    </submittedName>
</protein>
<comment type="caution">
    <text evidence="1">The sequence shown here is derived from an EMBL/GenBank/DDBJ whole genome shotgun (WGS) entry which is preliminary data.</text>
</comment>